<feature type="compositionally biased region" description="Basic and acidic residues" evidence="11">
    <location>
        <begin position="189"/>
        <end position="213"/>
    </location>
</feature>
<dbReference type="InterPro" id="IPR007638">
    <property type="entry name" value="Gln-tRNA-synth_Ib_RNA-bd_2"/>
</dbReference>
<dbReference type="SUPFAM" id="SSF52374">
    <property type="entry name" value="Nucleotidylyl transferase"/>
    <property type="match status" value="1"/>
</dbReference>
<feature type="domain" description="Glutamyl/glutaminyl-tRNA synthetase class Ib catalytic" evidence="12">
    <location>
        <begin position="269"/>
        <end position="580"/>
    </location>
</feature>
<evidence type="ECO:0000256" key="6">
    <source>
        <dbReference type="ARBA" id="ARBA00022917"/>
    </source>
</evidence>
<dbReference type="Gene3D" id="2.40.240.10">
    <property type="entry name" value="Ribosomal Protein L25, Chain P"/>
    <property type="match status" value="2"/>
</dbReference>
<dbReference type="FunFam" id="2.40.240.10:FF:000015">
    <property type="entry name" value="Glutaminyl-tRNA synthetase"/>
    <property type="match status" value="1"/>
</dbReference>
<organism evidence="16 17">
    <name type="scientific">Orbilia brochopaga</name>
    <dbReference type="NCBI Taxonomy" id="3140254"/>
    <lineage>
        <taxon>Eukaryota</taxon>
        <taxon>Fungi</taxon>
        <taxon>Dikarya</taxon>
        <taxon>Ascomycota</taxon>
        <taxon>Pezizomycotina</taxon>
        <taxon>Orbiliomycetes</taxon>
        <taxon>Orbiliales</taxon>
        <taxon>Orbiliaceae</taxon>
        <taxon>Orbilia</taxon>
    </lineage>
</organism>
<dbReference type="InterPro" id="IPR020058">
    <property type="entry name" value="Glu/Gln-tRNA-synth_Ib_cat-dom"/>
</dbReference>
<reference evidence="16 17" key="1">
    <citation type="submission" date="2019-10" db="EMBL/GenBank/DDBJ databases">
        <authorList>
            <person name="Palmer J.M."/>
        </authorList>
    </citation>
    <scope>NUCLEOTIDE SEQUENCE [LARGE SCALE GENOMIC DNA]</scope>
    <source>
        <strain evidence="16 17">TWF696</strain>
    </source>
</reference>
<name>A0AAV9UQX9_9PEZI</name>
<dbReference type="PRINTS" id="PR00987">
    <property type="entry name" value="TRNASYNTHGLU"/>
</dbReference>
<dbReference type="Pfam" id="PF04557">
    <property type="entry name" value="tRNA_synt_1c_R2"/>
    <property type="match status" value="1"/>
</dbReference>
<dbReference type="InterPro" id="IPR050132">
    <property type="entry name" value="Gln/Glu-tRNA_Ligase"/>
</dbReference>
<dbReference type="InterPro" id="IPR042558">
    <property type="entry name" value="Gln-tRNA-synth_Ib_RNA-bd_N_1"/>
</dbReference>
<keyword evidence="7 10" id="KW-0030">Aminoacyl-tRNA synthetase</keyword>
<dbReference type="InterPro" id="IPR020059">
    <property type="entry name" value="Glu/Gln-tRNA-synth_Ib_codon-bd"/>
</dbReference>
<dbReference type="GO" id="GO:0005524">
    <property type="term" value="F:ATP binding"/>
    <property type="evidence" value="ECO:0007669"/>
    <property type="project" value="UniProtKB-KW"/>
</dbReference>
<evidence type="ECO:0000256" key="4">
    <source>
        <dbReference type="ARBA" id="ARBA00022741"/>
    </source>
</evidence>
<dbReference type="FunFam" id="1.10.10.2420:FF:000001">
    <property type="entry name" value="Glutamine--tRNA ligase cytoplasmic"/>
    <property type="match status" value="1"/>
</dbReference>
<dbReference type="Proteomes" id="UP001375240">
    <property type="component" value="Unassembled WGS sequence"/>
</dbReference>
<dbReference type="FunFam" id="2.40.240.10:FF:000007">
    <property type="entry name" value="Glutamine--tRNA ligase"/>
    <property type="match status" value="1"/>
</dbReference>
<dbReference type="InterPro" id="IPR001412">
    <property type="entry name" value="aa-tRNA-synth_I_CS"/>
</dbReference>
<evidence type="ECO:0000313" key="16">
    <source>
        <dbReference type="EMBL" id="KAK6346891.1"/>
    </source>
</evidence>
<evidence type="ECO:0000256" key="5">
    <source>
        <dbReference type="ARBA" id="ARBA00022840"/>
    </source>
</evidence>
<dbReference type="GO" id="GO:0006425">
    <property type="term" value="P:glutaminyl-tRNA aminoacylation"/>
    <property type="evidence" value="ECO:0007669"/>
    <property type="project" value="InterPro"/>
</dbReference>
<evidence type="ECO:0000256" key="11">
    <source>
        <dbReference type="SAM" id="MobiDB-lite"/>
    </source>
</evidence>
<keyword evidence="3 10" id="KW-0436">Ligase</keyword>
<accession>A0AAV9UQX9</accession>
<feature type="domain" description="Glutaminyl-tRNA synthetase class Ib non-specific RNA-binding" evidence="14">
    <location>
        <begin position="170"/>
        <end position="262"/>
    </location>
</feature>
<dbReference type="AlphaFoldDB" id="A0AAV9UQX9"/>
<dbReference type="EC" id="6.1.1.18" evidence="2"/>
<feature type="compositionally biased region" description="Low complexity" evidence="11">
    <location>
        <begin position="214"/>
        <end position="230"/>
    </location>
</feature>
<evidence type="ECO:0000256" key="2">
    <source>
        <dbReference type="ARBA" id="ARBA00012836"/>
    </source>
</evidence>
<evidence type="ECO:0000256" key="9">
    <source>
        <dbReference type="ARBA" id="ARBA00048270"/>
    </source>
</evidence>
<dbReference type="GO" id="GO:0005829">
    <property type="term" value="C:cytosol"/>
    <property type="evidence" value="ECO:0007669"/>
    <property type="project" value="TreeGrafter"/>
</dbReference>
<dbReference type="Gene3D" id="1.10.10.2420">
    <property type="match status" value="1"/>
</dbReference>
<keyword evidence="5 10" id="KW-0067">ATP-binding</keyword>
<dbReference type="PANTHER" id="PTHR43097:SF4">
    <property type="entry name" value="GLUTAMINE--TRNA LIGASE"/>
    <property type="match status" value="1"/>
</dbReference>
<sequence>MADDTDAITARLAAVGFADKTIKDVLKNKKQCSVLLSILDEANVTTDADTPGAQAPLFNALAAASTKDAALPSRPHIALAIRDGRLKTTTQVDAAIKYAKDAGTSFNDVDFDKACGVGVSFTKEEVVELVKAYIAERKEEIEEQRYKVLGGTIANIKASTDLKWANALDVKTAVDAEFLSLLGPKDERDIVKKGKGTDTKSSAKDAKEGKKPAADAPSSSSAAAAAEPDPLNSTSMFEEGFLGSLHKPGGNPQIKPELREAHLKATGGKVFTRFPPEPNGYLHIGHSKAIAVNFGYARFHKGECYLRYDDTNPEAEEEKYFTSIKEIIEWLGFKPYKITYSSDNFQRLYDLAEELIKRDKGYVCHCTAEEIQKQRGGKEGEAGPRYGCAHRDRPIEESLAEFRNMRDGKYKPKEALLRMKQDMASGNPQMWDLTAYRVLDAEHHRTGAEWKIYPTYDFTHCLCDSFENITHSLCTTEFITARESYDWLCDALEVYKPRQSEYGRLNLTGTIMSKRKIAKLVNESHVRGWDDPRLYTLVAIRRRGVPPGAILSFVNELGVTTATTHIMTARFEQSVRRYLEQTVPRLSLILDPVLVVLENLPEDHYEEISVPFKPNDAAMGEHKVPFTNKFYVDRSDFREVDSKDYFRLAPGKSVGLLRVPHTVKVTGFTKDEATGKVTEIQARYENDIPFKKPKTYLQWIAHAPEKGSPVAVEARLFNQLFMSENPESNPAGFLADINKNSEEIYSGAIIDTGFHEVRRRAPWPAKEGEGAGVLVEERPETVRFQGLRVGYFAMDSDSTGDRIVLNRIVTLKEDVGKSG</sequence>
<dbReference type="GO" id="GO:0004819">
    <property type="term" value="F:glutamine-tRNA ligase activity"/>
    <property type="evidence" value="ECO:0007669"/>
    <property type="project" value="UniProtKB-EC"/>
</dbReference>
<keyword evidence="17" id="KW-1185">Reference proteome</keyword>
<dbReference type="InterPro" id="IPR042559">
    <property type="entry name" value="Gln-tRNA-synth_Ib_RNA-bd_N_2"/>
</dbReference>
<dbReference type="InterPro" id="IPR011035">
    <property type="entry name" value="Ribosomal_bL25/Gln-tRNA_synth"/>
</dbReference>
<dbReference type="Gene3D" id="1.10.8.1290">
    <property type="entry name" value="Glutaminyl-tRNA synthetase, non-specific RNA binding region part 1, domain 1"/>
    <property type="match status" value="1"/>
</dbReference>
<gene>
    <name evidence="16" type="ORF">TWF696_006993</name>
</gene>
<dbReference type="Pfam" id="PF04558">
    <property type="entry name" value="tRNA_synt_1c_R1"/>
    <property type="match status" value="1"/>
</dbReference>
<comment type="caution">
    <text evidence="16">The sequence shown here is derived from an EMBL/GenBank/DDBJ whole genome shotgun (WGS) entry which is preliminary data.</text>
</comment>
<proteinExistence type="inferred from homology"/>
<evidence type="ECO:0000313" key="17">
    <source>
        <dbReference type="Proteomes" id="UP001375240"/>
    </source>
</evidence>
<dbReference type="InterPro" id="IPR007639">
    <property type="entry name" value="Gln-tRNA-synth_Ib_RNA-bd_N"/>
</dbReference>
<evidence type="ECO:0000259" key="12">
    <source>
        <dbReference type="Pfam" id="PF00749"/>
    </source>
</evidence>
<feature type="domain" description="Glutaminyl-tRNA synthetase class Ib non-specific RNA-binding" evidence="15">
    <location>
        <begin position="8"/>
        <end position="166"/>
    </location>
</feature>
<evidence type="ECO:0000259" key="13">
    <source>
        <dbReference type="Pfam" id="PF03950"/>
    </source>
</evidence>
<evidence type="ECO:0000256" key="3">
    <source>
        <dbReference type="ARBA" id="ARBA00022598"/>
    </source>
</evidence>
<dbReference type="InterPro" id="IPR014729">
    <property type="entry name" value="Rossmann-like_a/b/a_fold"/>
</dbReference>
<keyword evidence="6 10" id="KW-0648">Protein biosynthesis</keyword>
<dbReference type="PROSITE" id="PS00178">
    <property type="entry name" value="AA_TRNA_LIGASE_I"/>
    <property type="match status" value="1"/>
</dbReference>
<comment type="catalytic activity">
    <reaction evidence="9">
        <text>tRNA(Gln) + L-glutamine + ATP = L-glutaminyl-tRNA(Gln) + AMP + diphosphate</text>
        <dbReference type="Rhea" id="RHEA:20121"/>
        <dbReference type="Rhea" id="RHEA-COMP:9662"/>
        <dbReference type="Rhea" id="RHEA-COMP:9681"/>
        <dbReference type="ChEBI" id="CHEBI:30616"/>
        <dbReference type="ChEBI" id="CHEBI:33019"/>
        <dbReference type="ChEBI" id="CHEBI:58359"/>
        <dbReference type="ChEBI" id="CHEBI:78442"/>
        <dbReference type="ChEBI" id="CHEBI:78521"/>
        <dbReference type="ChEBI" id="CHEBI:456215"/>
        <dbReference type="EC" id="6.1.1.18"/>
    </reaction>
</comment>
<dbReference type="Gene3D" id="3.40.50.620">
    <property type="entry name" value="HUPs"/>
    <property type="match status" value="1"/>
</dbReference>
<dbReference type="PANTHER" id="PTHR43097">
    <property type="entry name" value="GLUTAMINE-TRNA LIGASE"/>
    <property type="match status" value="1"/>
</dbReference>
<evidence type="ECO:0000259" key="15">
    <source>
        <dbReference type="Pfam" id="PF04558"/>
    </source>
</evidence>
<evidence type="ECO:0000259" key="14">
    <source>
        <dbReference type="Pfam" id="PF04557"/>
    </source>
</evidence>
<dbReference type="SUPFAM" id="SSF50715">
    <property type="entry name" value="Ribosomal protein L25-like"/>
    <property type="match status" value="1"/>
</dbReference>
<dbReference type="InterPro" id="IPR000924">
    <property type="entry name" value="Glu/Gln-tRNA-synth"/>
</dbReference>
<dbReference type="EMBL" id="JAVHNQ010000005">
    <property type="protein sequence ID" value="KAK6346891.1"/>
    <property type="molecule type" value="Genomic_DNA"/>
</dbReference>
<evidence type="ECO:0000256" key="10">
    <source>
        <dbReference type="RuleBase" id="RU363037"/>
    </source>
</evidence>
<dbReference type="InterPro" id="IPR020056">
    <property type="entry name" value="Rbsml_bL25/Gln-tRNA_synth_N"/>
</dbReference>
<evidence type="ECO:0000256" key="1">
    <source>
        <dbReference type="ARBA" id="ARBA00005594"/>
    </source>
</evidence>
<keyword evidence="4 10" id="KW-0547">Nucleotide-binding</keyword>
<evidence type="ECO:0000256" key="8">
    <source>
        <dbReference type="ARBA" id="ARBA00030466"/>
    </source>
</evidence>
<dbReference type="CDD" id="cd00807">
    <property type="entry name" value="GlnRS_core"/>
    <property type="match status" value="1"/>
</dbReference>
<comment type="similarity">
    <text evidence="1 10">Belongs to the class-I aminoacyl-tRNA synthetase family.</text>
</comment>
<dbReference type="NCBIfam" id="TIGR00440">
    <property type="entry name" value="glnS"/>
    <property type="match status" value="1"/>
</dbReference>
<dbReference type="Pfam" id="PF03950">
    <property type="entry name" value="tRNA-synt_1c_C"/>
    <property type="match status" value="1"/>
</dbReference>
<feature type="domain" description="Glutamyl/glutaminyl-tRNA synthetase class Ib anti-codon binding" evidence="13">
    <location>
        <begin position="584"/>
        <end position="685"/>
    </location>
</feature>
<feature type="region of interest" description="Disordered" evidence="11">
    <location>
        <begin position="189"/>
        <end position="230"/>
    </location>
</feature>
<dbReference type="InterPro" id="IPR004514">
    <property type="entry name" value="Gln-tRNA-synth"/>
</dbReference>
<evidence type="ECO:0000256" key="7">
    <source>
        <dbReference type="ARBA" id="ARBA00023146"/>
    </source>
</evidence>
<protein>
    <recommendedName>
        <fullName evidence="2">glutamine--tRNA ligase</fullName>
        <ecNumber evidence="2">6.1.1.18</ecNumber>
    </recommendedName>
    <alternativeName>
        <fullName evidence="8">Glutaminyl-tRNA synthetase</fullName>
    </alternativeName>
</protein>
<dbReference type="Pfam" id="PF00749">
    <property type="entry name" value="tRNA-synt_1c"/>
    <property type="match status" value="1"/>
</dbReference>
<dbReference type="FunFam" id="3.40.50.620:FF:000183">
    <property type="entry name" value="Glutaminyl-tRNA synthetase"/>
    <property type="match status" value="1"/>
</dbReference>